<gene>
    <name evidence="1" type="ORF">CLV89_104159</name>
</gene>
<proteinExistence type="predicted"/>
<organism evidence="1 2">
    <name type="scientific">Tritonibacter scottomollicae</name>
    <name type="common">Epibacterium scottomollicae</name>
    <dbReference type="NCBI Taxonomy" id="483013"/>
    <lineage>
        <taxon>Bacteria</taxon>
        <taxon>Pseudomonadati</taxon>
        <taxon>Pseudomonadota</taxon>
        <taxon>Alphaproteobacteria</taxon>
        <taxon>Rhodobacterales</taxon>
        <taxon>Paracoccaceae</taxon>
        <taxon>Tritonibacter</taxon>
    </lineage>
</organism>
<evidence type="ECO:0000313" key="2">
    <source>
        <dbReference type="Proteomes" id="UP000237718"/>
    </source>
</evidence>
<reference evidence="1 2" key="1">
    <citation type="submission" date="2018-03" db="EMBL/GenBank/DDBJ databases">
        <title>Genomic Encyclopedia of Archaeal and Bacterial Type Strains, Phase II (KMG-II): from individual species to whole genera.</title>
        <authorList>
            <person name="Goeker M."/>
        </authorList>
    </citation>
    <scope>NUCLEOTIDE SEQUENCE [LARGE SCALE GENOMIC DNA]</scope>
    <source>
        <strain evidence="1 2">DSM 25328</strain>
    </source>
</reference>
<protein>
    <submittedName>
        <fullName evidence="1">Uncharacterized protein</fullName>
    </submittedName>
</protein>
<dbReference type="Proteomes" id="UP000237718">
    <property type="component" value="Unassembled WGS sequence"/>
</dbReference>
<evidence type="ECO:0000313" key="1">
    <source>
        <dbReference type="EMBL" id="PRZ48331.1"/>
    </source>
</evidence>
<dbReference type="EMBL" id="PVUF01000004">
    <property type="protein sequence ID" value="PRZ48331.1"/>
    <property type="molecule type" value="Genomic_DNA"/>
</dbReference>
<sequence>MTRSQAHAKLPGAFPKPTAQVEPFVEALGFEDALRFLDAFGGTEVYIPENPKGRGEVEKLLGREKAKMLAGQMHRIPARIPTAKAWRARAHRSKGLPVVEIARILGVTDFSVRRYLRWVTPPSDPNQPGLF</sequence>
<comment type="caution">
    <text evidence="1">The sequence shown here is derived from an EMBL/GenBank/DDBJ whole genome shotgun (WGS) entry which is preliminary data.</text>
</comment>
<dbReference type="AlphaFoldDB" id="A0A2T1AIB2"/>
<dbReference type="OrthoDB" id="7860387at2"/>
<name>A0A2T1AIB2_TRISK</name>
<dbReference type="RefSeq" id="WP_106163274.1">
    <property type="nucleotide sequence ID" value="NZ_PVUF01000004.1"/>
</dbReference>
<accession>A0A2T1AIB2</accession>